<reference evidence="5 6" key="1">
    <citation type="submission" date="2011-09" db="EMBL/GenBank/DDBJ databases">
        <title>The Genome Sequence of Bacillus smithii 7_3_47FAA.</title>
        <authorList>
            <consortium name="The Broad Institute Genome Sequencing Platform"/>
            <person name="Earl A."/>
            <person name="Ward D."/>
            <person name="Feldgarden M."/>
            <person name="Gevers D."/>
            <person name="Daigneault M."/>
            <person name="Strauss J."/>
            <person name="Allen-Vercoe E."/>
            <person name="Young S.K."/>
            <person name="Zeng Q."/>
            <person name="Gargeya S."/>
            <person name="Fitzgerald M."/>
            <person name="Haas B."/>
            <person name="Abouelleil A."/>
            <person name="Alvarado L."/>
            <person name="Arachchi H.M."/>
            <person name="Berlin A."/>
            <person name="Brown A."/>
            <person name="Chapman S.B."/>
            <person name="Chen Z."/>
            <person name="Dunbar C."/>
            <person name="Freedman E."/>
            <person name="Gearin G."/>
            <person name="Goldberg J."/>
            <person name="Griggs A."/>
            <person name="Gujja S."/>
            <person name="Heiman D."/>
            <person name="Howarth C."/>
            <person name="Larson L."/>
            <person name="Lui A."/>
            <person name="MacDonald P.J.P."/>
            <person name="Montmayeur A."/>
            <person name="Murphy C."/>
            <person name="Neiman D."/>
            <person name="Pearson M."/>
            <person name="Priest M."/>
            <person name="Roberts A."/>
            <person name="Saif S."/>
            <person name="Shea T."/>
            <person name="Shenoy N."/>
            <person name="Sisk P."/>
            <person name="Stolte C."/>
            <person name="Sykes S."/>
            <person name="Wortman J."/>
            <person name="Nusbaum C."/>
            <person name="Birren B."/>
        </authorList>
    </citation>
    <scope>NUCLEOTIDE SEQUENCE [LARGE SCALE GENOMIC DNA]</scope>
    <source>
        <strain evidence="5 6">7_3_47FAA</strain>
    </source>
</reference>
<feature type="binding site" evidence="3">
    <location>
        <position position="363"/>
    </location>
    <ligand>
        <name>Mn(2+)</name>
        <dbReference type="ChEBI" id="CHEBI:29035"/>
        <label>2</label>
    </ligand>
</feature>
<dbReference type="InterPro" id="IPR036264">
    <property type="entry name" value="Bact_exopeptidase_dim_dom"/>
</dbReference>
<dbReference type="Gene3D" id="3.40.630.10">
    <property type="entry name" value="Zn peptidases"/>
    <property type="match status" value="1"/>
</dbReference>
<dbReference type="Proteomes" id="UP000011747">
    <property type="component" value="Unassembled WGS sequence"/>
</dbReference>
<feature type="binding site" evidence="3">
    <location>
        <position position="103"/>
    </location>
    <ligand>
        <name>Mn(2+)</name>
        <dbReference type="ChEBI" id="CHEBI:29035"/>
        <label>2</label>
    </ligand>
</feature>
<dbReference type="Pfam" id="PF01546">
    <property type="entry name" value="Peptidase_M20"/>
    <property type="match status" value="1"/>
</dbReference>
<dbReference type="HOGENOM" id="CLU_023257_0_1_9"/>
<dbReference type="InterPro" id="IPR011650">
    <property type="entry name" value="Peptidase_M20_dimer"/>
</dbReference>
<dbReference type="NCBIfam" id="TIGR01891">
    <property type="entry name" value="amidohydrolases"/>
    <property type="match status" value="1"/>
</dbReference>
<feature type="binding site" evidence="3">
    <location>
        <position position="164"/>
    </location>
    <ligand>
        <name>Mn(2+)</name>
        <dbReference type="ChEBI" id="CHEBI:29035"/>
        <label>2</label>
    </ligand>
</feature>
<dbReference type="GO" id="GO:0016787">
    <property type="term" value="F:hydrolase activity"/>
    <property type="evidence" value="ECO:0007669"/>
    <property type="project" value="UniProtKB-KW"/>
</dbReference>
<proteinExistence type="inferred from homology"/>
<protein>
    <submittedName>
        <fullName evidence="5">Amidohydrolase</fullName>
    </submittedName>
</protein>
<comment type="similarity">
    <text evidence="1">Belongs to the peptidase M20 family.</text>
</comment>
<comment type="cofactor">
    <cofactor evidence="3">
        <name>Mn(2+)</name>
        <dbReference type="ChEBI" id="CHEBI:29035"/>
    </cofactor>
    <text evidence="3">The Mn(2+) ion enhances activity.</text>
</comment>
<dbReference type="PATRIC" id="fig|665952.3.peg.260"/>
<gene>
    <name evidence="5" type="ORF">HMPREF1015_01138</name>
</gene>
<dbReference type="PANTHER" id="PTHR11014:SF63">
    <property type="entry name" value="METALLOPEPTIDASE, PUTATIVE (AFU_ORTHOLOGUE AFUA_6G09600)-RELATED"/>
    <property type="match status" value="1"/>
</dbReference>
<dbReference type="PANTHER" id="PTHR11014">
    <property type="entry name" value="PEPTIDASE M20 FAMILY MEMBER"/>
    <property type="match status" value="1"/>
</dbReference>
<evidence type="ECO:0000256" key="2">
    <source>
        <dbReference type="ARBA" id="ARBA00022801"/>
    </source>
</evidence>
<feature type="binding site" evidence="3">
    <location>
        <position position="139"/>
    </location>
    <ligand>
        <name>Mn(2+)</name>
        <dbReference type="ChEBI" id="CHEBI:29035"/>
        <label>2</label>
    </ligand>
</feature>
<keyword evidence="3" id="KW-0479">Metal-binding</keyword>
<dbReference type="EMBL" id="ACWF01000009">
    <property type="protein sequence ID" value="EHL79492.1"/>
    <property type="molecule type" value="Genomic_DNA"/>
</dbReference>
<sequence length="391" mass="42892">MIEKVFSELDAIFPETVSLRRFFHQYPELSFQEEKTPAKISEYLNDLGVKTRTMVGGRGVVGIIQGEQPGKTVAIRADFDALPIQDEKQVPYRSKVPGVMHACGHDAHTALLLSVAKALQTYRGHIKGNIVLIHQFAEEVPPGGALPMIEDGCLDGVDAIFGTHLWTPIPVGKIAIRKGPIMAAADNFTAVIKGKGGHGGQPHETIDPILIAANYLQLLQQIPSRSINPVESAVISVGSFHAGETYNVIPDQAVIKGTVRTFKPEIQNLIIEQMETLLRTLCLAKKADYEFRYEKGYPPVVNHSKETELAAACAKKVVGIENVFETDPLMVGEDFSYYLQKVPGTFFLTGAGNHEKLASFPHHHAKFDIDERAMLYAAKVLAAAAIQYLQN</sequence>
<dbReference type="RefSeq" id="WP_003352536.1">
    <property type="nucleotide sequence ID" value="NZ_JH414740.1"/>
</dbReference>
<name>G9QH79_9BACI</name>
<evidence type="ECO:0000313" key="6">
    <source>
        <dbReference type="Proteomes" id="UP000011747"/>
    </source>
</evidence>
<dbReference type="InterPro" id="IPR017439">
    <property type="entry name" value="Amidohydrolase"/>
</dbReference>
<dbReference type="PIRSF" id="PIRSF005962">
    <property type="entry name" value="Pept_M20D_amidohydro"/>
    <property type="match status" value="1"/>
</dbReference>
<comment type="caution">
    <text evidence="5">The sequence shown here is derived from an EMBL/GenBank/DDBJ whole genome shotgun (WGS) entry which is preliminary data.</text>
</comment>
<evidence type="ECO:0000256" key="3">
    <source>
        <dbReference type="PIRSR" id="PIRSR005962-1"/>
    </source>
</evidence>
<dbReference type="SUPFAM" id="SSF55031">
    <property type="entry name" value="Bacterial exopeptidase dimerisation domain"/>
    <property type="match status" value="1"/>
</dbReference>
<dbReference type="SUPFAM" id="SSF53187">
    <property type="entry name" value="Zn-dependent exopeptidases"/>
    <property type="match status" value="1"/>
</dbReference>
<dbReference type="CDD" id="cd08021">
    <property type="entry name" value="M20_Acy1_YhaA-like"/>
    <property type="match status" value="1"/>
</dbReference>
<feature type="domain" description="Peptidase M20 dimerisation" evidence="4">
    <location>
        <begin position="188"/>
        <end position="281"/>
    </location>
</feature>
<dbReference type="Gene3D" id="3.30.70.360">
    <property type="match status" value="1"/>
</dbReference>
<feature type="binding site" evidence="3">
    <location>
        <position position="105"/>
    </location>
    <ligand>
        <name>Mn(2+)</name>
        <dbReference type="ChEBI" id="CHEBI:29035"/>
        <label>2</label>
    </ligand>
</feature>
<accession>G9QH79</accession>
<keyword evidence="6" id="KW-1185">Reference proteome</keyword>
<evidence type="ECO:0000256" key="1">
    <source>
        <dbReference type="ARBA" id="ARBA00006153"/>
    </source>
</evidence>
<dbReference type="FunFam" id="3.30.70.360:FF:000014">
    <property type="entry name" value="N-acyl-L-amino acid amidohydrolase"/>
    <property type="match status" value="1"/>
</dbReference>
<keyword evidence="2 5" id="KW-0378">Hydrolase</keyword>
<organism evidence="5 6">
    <name type="scientific">Bacillus smithii 7_3_47FAA</name>
    <dbReference type="NCBI Taxonomy" id="665952"/>
    <lineage>
        <taxon>Bacteria</taxon>
        <taxon>Bacillati</taxon>
        <taxon>Bacillota</taxon>
        <taxon>Bacilli</taxon>
        <taxon>Bacillales</taxon>
        <taxon>Bacillaceae</taxon>
        <taxon>Bacillus</taxon>
    </lineage>
</organism>
<evidence type="ECO:0000313" key="5">
    <source>
        <dbReference type="EMBL" id="EHL79492.1"/>
    </source>
</evidence>
<keyword evidence="3" id="KW-0464">Manganese</keyword>
<dbReference type="AlphaFoldDB" id="G9QH79"/>
<dbReference type="InterPro" id="IPR002933">
    <property type="entry name" value="Peptidase_M20"/>
</dbReference>
<dbReference type="GO" id="GO:0046872">
    <property type="term" value="F:metal ion binding"/>
    <property type="evidence" value="ECO:0007669"/>
    <property type="project" value="UniProtKB-KW"/>
</dbReference>
<dbReference type="Pfam" id="PF07687">
    <property type="entry name" value="M20_dimer"/>
    <property type="match status" value="1"/>
</dbReference>
<evidence type="ECO:0000259" key="4">
    <source>
        <dbReference type="Pfam" id="PF07687"/>
    </source>
</evidence>